<gene>
    <name evidence="1" type="ORF">P8828_21525</name>
</gene>
<protein>
    <submittedName>
        <fullName evidence="1">Uncharacterized protein</fullName>
    </submittedName>
</protein>
<organism evidence="1 2">
    <name type="scientific">Bacillus glycinifermentans</name>
    <dbReference type="NCBI Taxonomy" id="1664069"/>
    <lineage>
        <taxon>Bacteria</taxon>
        <taxon>Bacillati</taxon>
        <taxon>Bacillota</taxon>
        <taxon>Bacilli</taxon>
        <taxon>Bacillales</taxon>
        <taxon>Bacillaceae</taxon>
        <taxon>Bacillus</taxon>
    </lineage>
</organism>
<proteinExistence type="predicted"/>
<dbReference type="EMBL" id="JARRTL010000030">
    <property type="protein sequence ID" value="MEC0487337.1"/>
    <property type="molecule type" value="Genomic_DNA"/>
</dbReference>
<evidence type="ECO:0000313" key="2">
    <source>
        <dbReference type="Proteomes" id="UP001341297"/>
    </source>
</evidence>
<accession>A0ABU6H8M0</accession>
<sequence>MKLRRFLIEKLAGNRPVALNLKVNGTLDADKTKEGLFKNIKCI</sequence>
<keyword evidence="2" id="KW-1185">Reference proteome</keyword>
<evidence type="ECO:0000313" key="1">
    <source>
        <dbReference type="EMBL" id="MEC0487337.1"/>
    </source>
</evidence>
<comment type="caution">
    <text evidence="1">The sequence shown here is derived from an EMBL/GenBank/DDBJ whole genome shotgun (WGS) entry which is preliminary data.</text>
</comment>
<name>A0ABU6H8M0_9BACI</name>
<dbReference type="Proteomes" id="UP001341297">
    <property type="component" value="Unassembled WGS sequence"/>
</dbReference>
<dbReference type="RefSeq" id="WP_258320549.1">
    <property type="nucleotide sequence ID" value="NZ_JARRTL010000030.1"/>
</dbReference>
<reference evidence="1 2" key="1">
    <citation type="submission" date="2023-03" db="EMBL/GenBank/DDBJ databases">
        <title>Agriculturally important microbes genome sequencing.</title>
        <authorList>
            <person name="Dunlap C."/>
        </authorList>
    </citation>
    <scope>NUCLEOTIDE SEQUENCE [LARGE SCALE GENOMIC DNA]</scope>
    <source>
        <strain evidence="1 2">CBP-3203</strain>
    </source>
</reference>